<evidence type="ECO:0000259" key="7">
    <source>
        <dbReference type="PROSITE" id="PS50905"/>
    </source>
</evidence>
<keyword evidence="2 6" id="KW-0409">Iron storage</keyword>
<name>A0A914BVC9_9BILA</name>
<dbReference type="AlphaFoldDB" id="A0A914BVC9"/>
<dbReference type="InterPro" id="IPR012347">
    <property type="entry name" value="Ferritin-like"/>
</dbReference>
<dbReference type="Pfam" id="PF00210">
    <property type="entry name" value="Ferritin"/>
    <property type="match status" value="1"/>
</dbReference>
<dbReference type="Proteomes" id="UP000887540">
    <property type="component" value="Unplaced"/>
</dbReference>
<evidence type="ECO:0000313" key="9">
    <source>
        <dbReference type="WBParaSite" id="ACRNAN_Path_1094.g4178.t1"/>
    </source>
</evidence>
<sequence length="197" mass="22511">MSSKLFPILFKNLANLEKIAQRSITSRMNYNKDVENAINSQINKELTAFYKYMAMSAYFDRVEVAFPGAAAFFKKQSTQEWKHAQKLIDFQNNCGGKVILADIKTPKCEWNGLLDAFTDAVEMEKVQKSSLLGLHNEASKAQASDTTTFVDETYLVEQLMEIQQLVRMVNQIKRMGPGLGEQMFDRHLLKEVKKAEK</sequence>
<feature type="binding site" evidence="5">
    <location>
        <position position="83"/>
    </location>
    <ligand>
        <name>Fe cation</name>
        <dbReference type="ChEBI" id="CHEBI:24875"/>
        <label>1</label>
    </ligand>
</feature>
<dbReference type="WBParaSite" id="ACRNAN_Path_1094.g4178.t1">
    <property type="protein sequence ID" value="ACRNAN_Path_1094.g4178.t1"/>
    <property type="gene ID" value="ACRNAN_Path_1094.g4178"/>
</dbReference>
<keyword evidence="4 5" id="KW-0408">Iron</keyword>
<dbReference type="InterPro" id="IPR009078">
    <property type="entry name" value="Ferritin-like_SF"/>
</dbReference>
<comment type="similarity">
    <text evidence="1 6">Belongs to the ferritin family.</text>
</comment>
<dbReference type="CDD" id="cd01056">
    <property type="entry name" value="Euk_Ferritin"/>
    <property type="match status" value="1"/>
</dbReference>
<feature type="binding site" evidence="5">
    <location>
        <position position="80"/>
    </location>
    <ligand>
        <name>Fe cation</name>
        <dbReference type="ChEBI" id="CHEBI:24875"/>
        <label>1</label>
    </ligand>
</feature>
<evidence type="ECO:0000256" key="6">
    <source>
        <dbReference type="RuleBase" id="RU361145"/>
    </source>
</evidence>
<dbReference type="PANTHER" id="PTHR11431">
    <property type="entry name" value="FERRITIN"/>
    <property type="match status" value="1"/>
</dbReference>
<evidence type="ECO:0000256" key="1">
    <source>
        <dbReference type="ARBA" id="ARBA00007513"/>
    </source>
</evidence>
<dbReference type="InterPro" id="IPR001519">
    <property type="entry name" value="Ferritin"/>
</dbReference>
<dbReference type="GO" id="GO:0008198">
    <property type="term" value="F:ferrous iron binding"/>
    <property type="evidence" value="ECO:0007669"/>
    <property type="project" value="TreeGrafter"/>
</dbReference>
<feature type="binding site" evidence="5">
    <location>
        <position position="45"/>
    </location>
    <ligand>
        <name>Fe cation</name>
        <dbReference type="ChEBI" id="CHEBI:24875"/>
        <label>1</label>
    </ligand>
</feature>
<proteinExistence type="inferred from homology"/>
<feature type="domain" description="Ferritin-like diiron" evidence="7">
    <location>
        <begin position="28"/>
        <end position="176"/>
    </location>
</feature>
<dbReference type="GO" id="GO:0006826">
    <property type="term" value="P:iron ion transport"/>
    <property type="evidence" value="ECO:0007669"/>
    <property type="project" value="InterPro"/>
</dbReference>
<keyword evidence="3 5" id="KW-0479">Metal-binding</keyword>
<dbReference type="SUPFAM" id="SSF47240">
    <property type="entry name" value="Ferritin-like"/>
    <property type="match status" value="1"/>
</dbReference>
<comment type="catalytic activity">
    <reaction evidence="6">
        <text>4 Fe(2+) + O2 + 4 H(+) = 4 Fe(3+) + 2 H2O</text>
        <dbReference type="Rhea" id="RHEA:11148"/>
        <dbReference type="ChEBI" id="CHEBI:15377"/>
        <dbReference type="ChEBI" id="CHEBI:15378"/>
        <dbReference type="ChEBI" id="CHEBI:15379"/>
        <dbReference type="ChEBI" id="CHEBI:29033"/>
        <dbReference type="ChEBI" id="CHEBI:29034"/>
        <dbReference type="EC" id="1.16.3.1"/>
    </reaction>
</comment>
<evidence type="ECO:0000256" key="3">
    <source>
        <dbReference type="ARBA" id="ARBA00022723"/>
    </source>
</evidence>
<evidence type="ECO:0000256" key="4">
    <source>
        <dbReference type="ARBA" id="ARBA00023004"/>
    </source>
</evidence>
<dbReference type="InterPro" id="IPR009040">
    <property type="entry name" value="Ferritin-like_diiron"/>
</dbReference>
<feature type="binding site" evidence="5">
    <location>
        <position position="158"/>
    </location>
    <ligand>
        <name>Fe cation</name>
        <dbReference type="ChEBI" id="CHEBI:24875"/>
        <label>1</label>
    </ligand>
</feature>
<keyword evidence="6" id="KW-0560">Oxidoreductase</keyword>
<accession>A0A914BVC9</accession>
<dbReference type="Gene3D" id="1.20.1260.10">
    <property type="match status" value="1"/>
</dbReference>
<dbReference type="InterPro" id="IPR008331">
    <property type="entry name" value="Ferritin_DPS_dom"/>
</dbReference>
<keyword evidence="8" id="KW-1185">Reference proteome</keyword>
<dbReference type="GO" id="GO:0005737">
    <property type="term" value="C:cytoplasm"/>
    <property type="evidence" value="ECO:0007669"/>
    <property type="project" value="TreeGrafter"/>
</dbReference>
<dbReference type="EC" id="1.16.3.1" evidence="6"/>
<dbReference type="GO" id="GO:0006879">
    <property type="term" value="P:intracellular iron ion homeostasis"/>
    <property type="evidence" value="ECO:0007669"/>
    <property type="project" value="UniProtKB-KW"/>
</dbReference>
<organism evidence="8 9">
    <name type="scientific">Acrobeloides nanus</name>
    <dbReference type="NCBI Taxonomy" id="290746"/>
    <lineage>
        <taxon>Eukaryota</taxon>
        <taxon>Metazoa</taxon>
        <taxon>Ecdysozoa</taxon>
        <taxon>Nematoda</taxon>
        <taxon>Chromadorea</taxon>
        <taxon>Rhabditida</taxon>
        <taxon>Tylenchina</taxon>
        <taxon>Cephalobomorpha</taxon>
        <taxon>Cephaloboidea</taxon>
        <taxon>Cephalobidae</taxon>
        <taxon>Acrobeloides</taxon>
    </lineage>
</organism>
<dbReference type="PANTHER" id="PTHR11431:SF75">
    <property type="entry name" value="FERRITIN"/>
    <property type="match status" value="1"/>
</dbReference>
<reference evidence="9" key="1">
    <citation type="submission" date="2022-11" db="UniProtKB">
        <authorList>
            <consortium name="WormBaseParasite"/>
        </authorList>
    </citation>
    <scope>IDENTIFICATION</scope>
</reference>
<comment type="function">
    <text evidence="6">Stores iron in a soluble, non-toxic, readily available form. Important for iron homeostasis. Iron is taken up in the ferrous form and deposited as ferric hydroxides after oxidation.</text>
</comment>
<dbReference type="GO" id="GO:0008199">
    <property type="term" value="F:ferric iron binding"/>
    <property type="evidence" value="ECO:0007669"/>
    <property type="project" value="InterPro"/>
</dbReference>
<dbReference type="PROSITE" id="PS50905">
    <property type="entry name" value="FERRITIN_LIKE"/>
    <property type="match status" value="1"/>
</dbReference>
<dbReference type="GO" id="GO:0004322">
    <property type="term" value="F:ferroxidase activity"/>
    <property type="evidence" value="ECO:0007669"/>
    <property type="project" value="UniProtKB-EC"/>
</dbReference>
<evidence type="ECO:0000313" key="8">
    <source>
        <dbReference type="Proteomes" id="UP000887540"/>
    </source>
</evidence>
<feature type="binding site" evidence="5">
    <location>
        <position position="124"/>
    </location>
    <ligand>
        <name>Fe cation</name>
        <dbReference type="ChEBI" id="CHEBI:24875"/>
        <label>1</label>
    </ligand>
</feature>
<evidence type="ECO:0000256" key="5">
    <source>
        <dbReference type="PIRSR" id="PIRSR601519-1"/>
    </source>
</evidence>
<protein>
    <recommendedName>
        <fullName evidence="6">Ferritin</fullName>
        <ecNumber evidence="6">1.16.3.1</ecNumber>
    </recommendedName>
</protein>
<evidence type="ECO:0000256" key="2">
    <source>
        <dbReference type="ARBA" id="ARBA00022434"/>
    </source>
</evidence>